<accession>A0A8S3GIG3</accession>
<evidence type="ECO:0000313" key="1">
    <source>
        <dbReference type="EMBL" id="CAF5162005.1"/>
    </source>
</evidence>
<dbReference type="PANTHER" id="PTHR13076:SF9">
    <property type="entry name" value="COILED-COIL AND C2 DOMAIN-CONTAINING PROTEIN 1-LIKE"/>
    <property type="match status" value="1"/>
</dbReference>
<dbReference type="GO" id="GO:0001227">
    <property type="term" value="F:DNA-binding transcription repressor activity, RNA polymerase II-specific"/>
    <property type="evidence" value="ECO:0007669"/>
    <property type="project" value="InterPro"/>
</dbReference>
<dbReference type="Proteomes" id="UP000681967">
    <property type="component" value="Unassembled WGS sequence"/>
</dbReference>
<comment type="caution">
    <text evidence="1">The sequence shown here is derived from an EMBL/GenBank/DDBJ whole genome shotgun (WGS) entry which is preliminary data.</text>
</comment>
<organism evidence="1 2">
    <name type="scientific">Rotaria magnacalcarata</name>
    <dbReference type="NCBI Taxonomy" id="392030"/>
    <lineage>
        <taxon>Eukaryota</taxon>
        <taxon>Metazoa</taxon>
        <taxon>Spiralia</taxon>
        <taxon>Gnathifera</taxon>
        <taxon>Rotifera</taxon>
        <taxon>Eurotatoria</taxon>
        <taxon>Bdelloidea</taxon>
        <taxon>Philodinida</taxon>
        <taxon>Philodinidae</taxon>
        <taxon>Rotaria</taxon>
    </lineage>
</organism>
<gene>
    <name evidence="1" type="ORF">BYL167_LOCUS74873</name>
</gene>
<dbReference type="EMBL" id="CAJOBH010267266">
    <property type="protein sequence ID" value="CAF5162005.1"/>
    <property type="molecule type" value="Genomic_DNA"/>
</dbReference>
<proteinExistence type="predicted"/>
<dbReference type="PANTHER" id="PTHR13076">
    <property type="entry name" value="COILED-COIL AND C2 DOMAIN-CONTAINING PROTEIN 1-LIKE"/>
    <property type="match status" value="1"/>
</dbReference>
<dbReference type="AlphaFoldDB" id="A0A8S3GIG3"/>
<sequence length="93" mass="10699">MTKSCFSLKVKVLRGINLRLPSGYSSTSLETCVIIEFPYPRETPQTARTRHGAGSTIVEYPDSLHKFQIKRTDTDLKRVFKRKELKLSIFHKA</sequence>
<feature type="non-terminal residue" evidence="1">
    <location>
        <position position="93"/>
    </location>
</feature>
<dbReference type="InterPro" id="IPR039725">
    <property type="entry name" value="CC2D1A/B"/>
</dbReference>
<reference evidence="1" key="1">
    <citation type="submission" date="2021-02" db="EMBL/GenBank/DDBJ databases">
        <authorList>
            <person name="Nowell W R."/>
        </authorList>
    </citation>
    <scope>NUCLEOTIDE SEQUENCE</scope>
</reference>
<evidence type="ECO:0000313" key="2">
    <source>
        <dbReference type="Proteomes" id="UP000681967"/>
    </source>
</evidence>
<protein>
    <submittedName>
        <fullName evidence="1">Uncharacterized protein</fullName>
    </submittedName>
</protein>
<name>A0A8S3GIG3_9BILA</name>